<dbReference type="Proteomes" id="UP001387215">
    <property type="component" value="Unassembled WGS sequence"/>
</dbReference>
<dbReference type="EMBL" id="JBANDL010000003">
    <property type="protein sequence ID" value="MEI2457544.1"/>
    <property type="molecule type" value="Genomic_DNA"/>
</dbReference>
<sequence length="65" mass="6990">MHDAVPTQSGYDLAALPATLLQMVEEILSNDESSSDDAELAQYLTEVGLSDTQARDALAYRICTA</sequence>
<name>A0ABU8D958_9GAMM</name>
<dbReference type="RefSeq" id="WP_336133173.1">
    <property type="nucleotide sequence ID" value="NZ_JBANDL010000003.1"/>
</dbReference>
<keyword evidence="2" id="KW-1185">Reference proteome</keyword>
<gene>
    <name evidence="1" type="ORF">V2J18_23070</name>
</gene>
<protein>
    <submittedName>
        <fullName evidence="1">Uncharacterized protein</fullName>
    </submittedName>
</protein>
<organism evidence="1 2">
    <name type="scientific">Lysobacter firmicutimachus</name>
    <dbReference type="NCBI Taxonomy" id="1792846"/>
    <lineage>
        <taxon>Bacteria</taxon>
        <taxon>Pseudomonadati</taxon>
        <taxon>Pseudomonadota</taxon>
        <taxon>Gammaproteobacteria</taxon>
        <taxon>Lysobacterales</taxon>
        <taxon>Lysobacteraceae</taxon>
        <taxon>Lysobacter</taxon>
    </lineage>
</organism>
<evidence type="ECO:0000313" key="2">
    <source>
        <dbReference type="Proteomes" id="UP001387215"/>
    </source>
</evidence>
<accession>A0ABU8D958</accession>
<evidence type="ECO:0000313" key="1">
    <source>
        <dbReference type="EMBL" id="MEI2457544.1"/>
    </source>
</evidence>
<comment type="caution">
    <text evidence="1">The sequence shown here is derived from an EMBL/GenBank/DDBJ whole genome shotgun (WGS) entry which is preliminary data.</text>
</comment>
<reference evidence="1 2" key="1">
    <citation type="submission" date="2024-02" db="EMBL/GenBank/DDBJ databases">
        <title>Lysobacter Genome Sequencing and Mining.</title>
        <authorList>
            <person name="Bierman J."/>
            <person name="Walker M.C."/>
        </authorList>
    </citation>
    <scope>NUCLEOTIDE SEQUENCE [LARGE SCALE GENOMIC DNA]</scope>
    <source>
        <strain evidence="1 2">PB6250</strain>
    </source>
</reference>
<proteinExistence type="predicted"/>